<keyword evidence="4 5" id="KW-0413">Isomerase</keyword>
<protein>
    <recommendedName>
        <fullName evidence="2 5">peptidylprolyl isomerase</fullName>
        <ecNumber evidence="2 5">5.2.1.8</ecNumber>
    </recommendedName>
</protein>
<reference evidence="8" key="1">
    <citation type="submission" date="2021-01" db="EMBL/GenBank/DDBJ databases">
        <authorList>
            <person name="Corre E."/>
            <person name="Pelletier E."/>
            <person name="Niang G."/>
            <person name="Scheremetjew M."/>
            <person name="Finn R."/>
            <person name="Kale V."/>
            <person name="Holt S."/>
            <person name="Cochrane G."/>
            <person name="Meng A."/>
            <person name="Brown T."/>
            <person name="Cohen L."/>
        </authorList>
    </citation>
    <scope>NUCLEOTIDE SEQUENCE</scope>
    <source>
        <strain evidence="8">10249 10 AB</strain>
    </source>
</reference>
<evidence type="ECO:0000313" key="8">
    <source>
        <dbReference type="EMBL" id="CAE0708305.1"/>
    </source>
</evidence>
<dbReference type="EMBL" id="HBIX01001357">
    <property type="protein sequence ID" value="CAE0708305.1"/>
    <property type="molecule type" value="Transcribed_RNA"/>
</dbReference>
<evidence type="ECO:0000256" key="4">
    <source>
        <dbReference type="ARBA" id="ARBA00023235"/>
    </source>
</evidence>
<evidence type="ECO:0000256" key="1">
    <source>
        <dbReference type="ARBA" id="ARBA00000971"/>
    </source>
</evidence>
<dbReference type="EC" id="5.2.1.8" evidence="2 5"/>
<dbReference type="Gene3D" id="3.10.50.40">
    <property type="match status" value="1"/>
</dbReference>
<organism evidence="8">
    <name type="scientific">Pseudo-nitzschia australis</name>
    <dbReference type="NCBI Taxonomy" id="44445"/>
    <lineage>
        <taxon>Eukaryota</taxon>
        <taxon>Sar</taxon>
        <taxon>Stramenopiles</taxon>
        <taxon>Ochrophyta</taxon>
        <taxon>Bacillariophyta</taxon>
        <taxon>Bacillariophyceae</taxon>
        <taxon>Bacillariophycidae</taxon>
        <taxon>Bacillariales</taxon>
        <taxon>Bacillariaceae</taxon>
        <taxon>Pseudo-nitzschia</taxon>
    </lineage>
</organism>
<name>A0A7S4A9S6_9STRA</name>
<keyword evidence="3 5" id="KW-0697">Rotamase</keyword>
<dbReference type="InterPro" id="IPR046357">
    <property type="entry name" value="PPIase_dom_sf"/>
</dbReference>
<feature type="compositionally biased region" description="Basic and acidic residues" evidence="6">
    <location>
        <begin position="46"/>
        <end position="58"/>
    </location>
</feature>
<dbReference type="GO" id="GO:0003755">
    <property type="term" value="F:peptidyl-prolyl cis-trans isomerase activity"/>
    <property type="evidence" value="ECO:0007669"/>
    <property type="project" value="UniProtKB-KW"/>
</dbReference>
<dbReference type="InterPro" id="IPR001179">
    <property type="entry name" value="PPIase_FKBP_dom"/>
</dbReference>
<dbReference type="PANTHER" id="PTHR43811:SF26">
    <property type="entry name" value="PEPTIDYL-PROLYL CIS-TRANS ISOMERASE FKBP16-1, CHLOROPLASTIC"/>
    <property type="match status" value="1"/>
</dbReference>
<evidence type="ECO:0000259" key="7">
    <source>
        <dbReference type="PROSITE" id="PS50059"/>
    </source>
</evidence>
<comment type="catalytic activity">
    <reaction evidence="1 5">
        <text>[protein]-peptidylproline (omega=180) = [protein]-peptidylproline (omega=0)</text>
        <dbReference type="Rhea" id="RHEA:16237"/>
        <dbReference type="Rhea" id="RHEA-COMP:10747"/>
        <dbReference type="Rhea" id="RHEA-COMP:10748"/>
        <dbReference type="ChEBI" id="CHEBI:83833"/>
        <dbReference type="ChEBI" id="CHEBI:83834"/>
        <dbReference type="EC" id="5.2.1.8"/>
    </reaction>
</comment>
<feature type="region of interest" description="Disordered" evidence="6">
    <location>
        <begin position="32"/>
        <end position="59"/>
    </location>
</feature>
<dbReference type="PROSITE" id="PS50059">
    <property type="entry name" value="FKBP_PPIASE"/>
    <property type="match status" value="1"/>
</dbReference>
<feature type="compositionally biased region" description="Low complexity" evidence="6">
    <location>
        <begin position="32"/>
        <end position="45"/>
    </location>
</feature>
<dbReference type="PANTHER" id="PTHR43811">
    <property type="entry name" value="FKBP-TYPE PEPTIDYL-PROLYL CIS-TRANS ISOMERASE FKPA"/>
    <property type="match status" value="1"/>
</dbReference>
<dbReference type="AlphaFoldDB" id="A0A7S4A9S6"/>
<proteinExistence type="predicted"/>
<feature type="domain" description="PPIase FKBP-type" evidence="7">
    <location>
        <begin position="152"/>
        <end position="217"/>
    </location>
</feature>
<dbReference type="SUPFAM" id="SSF54534">
    <property type="entry name" value="FKBP-like"/>
    <property type="match status" value="1"/>
</dbReference>
<accession>A0A7S4A9S6</accession>
<evidence type="ECO:0000256" key="5">
    <source>
        <dbReference type="PROSITE-ProRule" id="PRU00277"/>
    </source>
</evidence>
<evidence type="ECO:0000256" key="2">
    <source>
        <dbReference type="ARBA" id="ARBA00013194"/>
    </source>
</evidence>
<evidence type="ECO:0000256" key="6">
    <source>
        <dbReference type="SAM" id="MobiDB-lite"/>
    </source>
</evidence>
<evidence type="ECO:0000256" key="3">
    <source>
        <dbReference type="ARBA" id="ARBA00023110"/>
    </source>
</evidence>
<gene>
    <name evidence="8" type="ORF">PAUS00366_LOCUS1025</name>
</gene>
<dbReference type="Pfam" id="PF00254">
    <property type="entry name" value="FKBP_C"/>
    <property type="match status" value="1"/>
</dbReference>
<sequence>MRDCTTIFSFVVCNAVAISSTSAFFLPSVTTTSKSTSLSSSPLPSLDDRVESKEEDSHGMAIPLESRRGLLGRAAGAFAASSLAVISMPSSGFAATTPAKTLSEEYRQGTAALADMDEMAPVPREAYKKLPSGVIIADLRPGKSEDGVVKNGSRVNLQWVLRKSNGYFVDSSQVAYDGVPFIFTVGDGTAIAGVDEGVQGMTSGGVRRLLIPPSLAYVTGLDDGKPGPMPVGFGPRQQMRRVQTARKDVPGEYIFLEVQLTRVR</sequence>